<dbReference type="AlphaFoldDB" id="A0A8S0PGT9"/>
<reference evidence="4 5" key="1">
    <citation type="submission" date="2019-12" db="EMBL/GenBank/DDBJ databases">
        <authorList>
            <person name="Alioto T."/>
            <person name="Alioto T."/>
            <person name="Gomez Garrido J."/>
        </authorList>
    </citation>
    <scope>NUCLEOTIDE SEQUENCE [LARGE SCALE GENOMIC DNA]</scope>
</reference>
<evidence type="ECO:0000313" key="5">
    <source>
        <dbReference type="Proteomes" id="UP000594638"/>
    </source>
</evidence>
<dbReference type="Gene3D" id="1.20.58.1310">
    <property type="entry name" value="PRONE domain, subdomain 2"/>
    <property type="match status" value="1"/>
</dbReference>
<name>A0A8S0PGT9_OLEEU</name>
<dbReference type="OrthoDB" id="10499908at2759"/>
<dbReference type="PANTHER" id="PTHR33101:SF2">
    <property type="entry name" value="ROP GUANINE NUCLEOTIDE EXCHANGE FACTOR 14"/>
    <property type="match status" value="1"/>
</dbReference>
<organism evidence="4 5">
    <name type="scientific">Olea europaea subsp. europaea</name>
    <dbReference type="NCBI Taxonomy" id="158383"/>
    <lineage>
        <taxon>Eukaryota</taxon>
        <taxon>Viridiplantae</taxon>
        <taxon>Streptophyta</taxon>
        <taxon>Embryophyta</taxon>
        <taxon>Tracheophyta</taxon>
        <taxon>Spermatophyta</taxon>
        <taxon>Magnoliopsida</taxon>
        <taxon>eudicotyledons</taxon>
        <taxon>Gunneridae</taxon>
        <taxon>Pentapetalae</taxon>
        <taxon>asterids</taxon>
        <taxon>lamiids</taxon>
        <taxon>Lamiales</taxon>
        <taxon>Oleaceae</taxon>
        <taxon>Oleeae</taxon>
        <taxon>Olea</taxon>
    </lineage>
</organism>
<dbReference type="PROSITE" id="PS51334">
    <property type="entry name" value="PRONE"/>
    <property type="match status" value="1"/>
</dbReference>
<feature type="domain" description="PRONE" evidence="3">
    <location>
        <begin position="1"/>
        <end position="198"/>
    </location>
</feature>
<evidence type="ECO:0000313" key="4">
    <source>
        <dbReference type="EMBL" id="CAA2942216.1"/>
    </source>
</evidence>
<dbReference type="Pfam" id="PF03759">
    <property type="entry name" value="PRONE"/>
    <property type="match status" value="2"/>
</dbReference>
<comment type="caution">
    <text evidence="4">The sequence shown here is derived from an EMBL/GenBank/DDBJ whole genome shotgun (WGS) entry which is preliminary data.</text>
</comment>
<dbReference type="Proteomes" id="UP000594638">
    <property type="component" value="Unassembled WGS sequence"/>
</dbReference>
<dbReference type="Gramene" id="OE9A077340T1">
    <property type="protein sequence ID" value="OE9A077340C1"/>
    <property type="gene ID" value="OE9A077340"/>
</dbReference>
<gene>
    <name evidence="4" type="ORF">OLEA9_A077340</name>
</gene>
<protein>
    <submittedName>
        <fullName evidence="4">Rop guanine nucleotide exchange factor 14</fullName>
    </submittedName>
</protein>
<evidence type="ECO:0000256" key="2">
    <source>
        <dbReference type="PROSITE-ProRule" id="PRU00663"/>
    </source>
</evidence>
<dbReference type="GO" id="GO:0005085">
    <property type="term" value="F:guanyl-nucleotide exchange factor activity"/>
    <property type="evidence" value="ECO:0007669"/>
    <property type="project" value="UniProtKB-UniRule"/>
</dbReference>
<sequence length="198" mass="22289">MVGLVPAKQNGINGQTMEIMTQKARSDIHMNLPALQKLDCKLLVGGLSTHKIRSLSFTFFDCLTLVCLADRKHLTQWFILSFGMRKWVAKEKEEAEVLARTRDGGFLLPGYLQSGSLRKKERGCFIMSGKASLGVELYKILIAESISAEEMMACFNLKSEHEALEVINRLETAMLAWKEKITEQESGKSPVRTSWSFV</sequence>
<dbReference type="InterPro" id="IPR038937">
    <property type="entry name" value="RopGEF"/>
</dbReference>
<keyword evidence="5" id="KW-1185">Reference proteome</keyword>
<keyword evidence="1 2" id="KW-0344">Guanine-nucleotide releasing factor</keyword>
<dbReference type="EMBL" id="CACTIH010000051">
    <property type="protein sequence ID" value="CAA2942216.1"/>
    <property type="molecule type" value="Genomic_DNA"/>
</dbReference>
<proteinExistence type="predicted"/>
<evidence type="ECO:0000256" key="1">
    <source>
        <dbReference type="ARBA" id="ARBA00022658"/>
    </source>
</evidence>
<dbReference type="PANTHER" id="PTHR33101">
    <property type="entry name" value="ROP GUANINE NUCLEOTIDE EXCHANGE FACTOR 1"/>
    <property type="match status" value="1"/>
</dbReference>
<dbReference type="InterPro" id="IPR005512">
    <property type="entry name" value="PRONE_dom"/>
</dbReference>
<evidence type="ECO:0000259" key="3">
    <source>
        <dbReference type="PROSITE" id="PS51334"/>
    </source>
</evidence>
<dbReference type="Gene3D" id="1.20.58.2010">
    <property type="entry name" value="PRONE domain, subdomain 1"/>
    <property type="match status" value="1"/>
</dbReference>
<accession>A0A8S0PGT9</accession>